<sequence length="172" mass="19233">MNSRRGRTQPSNTRSPTCSVKLGPQPQRRRQPPDQPRASLVPCRGCRLVRKSKARWIVLVIEQPGTPPPKRHRCHRGTGPADQTREEARTLVARDPALARDLRIGRPDLPRQYDDGGLVDINTAPPSVIAQCCGLDDRAAEQIERARRQHPVPFQSVDELLAFAELDASTWA</sequence>
<dbReference type="EMBL" id="NSDM01000012">
    <property type="protein sequence ID" value="MDQ2587319.1"/>
    <property type="molecule type" value="Genomic_DNA"/>
</dbReference>
<protein>
    <recommendedName>
        <fullName evidence="4">DUF433 domain-containing protein</fullName>
    </recommendedName>
</protein>
<organism evidence="2 3">
    <name type="scientific">Saccharothrix yanglingensis</name>
    <dbReference type="NCBI Taxonomy" id="659496"/>
    <lineage>
        <taxon>Bacteria</taxon>
        <taxon>Bacillati</taxon>
        <taxon>Actinomycetota</taxon>
        <taxon>Actinomycetes</taxon>
        <taxon>Pseudonocardiales</taxon>
        <taxon>Pseudonocardiaceae</taxon>
        <taxon>Saccharothrix</taxon>
    </lineage>
</organism>
<dbReference type="SUPFAM" id="SSF47781">
    <property type="entry name" value="RuvA domain 2-like"/>
    <property type="match status" value="1"/>
</dbReference>
<name>A0ABU0X5C5_9PSEU</name>
<reference evidence="2 3" key="1">
    <citation type="submission" date="2017-06" db="EMBL/GenBank/DDBJ databases">
        <title>Cultured bacterium strain Saccharothrix yanglingensis Hhs.015.</title>
        <authorList>
            <person name="Xia Y."/>
        </authorList>
    </citation>
    <scope>NUCLEOTIDE SEQUENCE [LARGE SCALE GENOMIC DNA]</scope>
    <source>
        <strain evidence="2 3">Hhs.015</strain>
    </source>
</reference>
<proteinExistence type="predicted"/>
<keyword evidence="3" id="KW-1185">Reference proteome</keyword>
<gene>
    <name evidence="2" type="ORF">CKY47_25705</name>
</gene>
<evidence type="ECO:0000313" key="3">
    <source>
        <dbReference type="Proteomes" id="UP001225605"/>
    </source>
</evidence>
<feature type="region of interest" description="Disordered" evidence="1">
    <location>
        <begin position="1"/>
        <end position="40"/>
    </location>
</feature>
<comment type="caution">
    <text evidence="2">The sequence shown here is derived from an EMBL/GenBank/DDBJ whole genome shotgun (WGS) entry which is preliminary data.</text>
</comment>
<dbReference type="InterPro" id="IPR010994">
    <property type="entry name" value="RuvA_2-like"/>
</dbReference>
<feature type="region of interest" description="Disordered" evidence="1">
    <location>
        <begin position="67"/>
        <end position="87"/>
    </location>
</feature>
<dbReference type="Proteomes" id="UP001225605">
    <property type="component" value="Unassembled WGS sequence"/>
</dbReference>
<evidence type="ECO:0008006" key="4">
    <source>
        <dbReference type="Google" id="ProtNLM"/>
    </source>
</evidence>
<evidence type="ECO:0000256" key="1">
    <source>
        <dbReference type="SAM" id="MobiDB-lite"/>
    </source>
</evidence>
<accession>A0ABU0X5C5</accession>
<feature type="compositionally biased region" description="Polar residues" evidence="1">
    <location>
        <begin position="8"/>
        <end position="18"/>
    </location>
</feature>
<dbReference type="Pfam" id="PF12836">
    <property type="entry name" value="HHH_3"/>
    <property type="match status" value="1"/>
</dbReference>
<evidence type="ECO:0000313" key="2">
    <source>
        <dbReference type="EMBL" id="MDQ2587319.1"/>
    </source>
</evidence>